<dbReference type="NCBIfam" id="TIGR02532">
    <property type="entry name" value="IV_pilin_GFxxxE"/>
    <property type="match status" value="1"/>
</dbReference>
<keyword evidence="3" id="KW-1003">Cell membrane</keyword>
<dbReference type="PROSITE" id="PS00409">
    <property type="entry name" value="PROKAR_NTER_METHYL"/>
    <property type="match status" value="1"/>
</dbReference>
<evidence type="ECO:0000256" key="6">
    <source>
        <dbReference type="ARBA" id="ARBA00022692"/>
    </source>
</evidence>
<evidence type="ECO:0000256" key="3">
    <source>
        <dbReference type="ARBA" id="ARBA00022475"/>
    </source>
</evidence>
<keyword evidence="13" id="KW-1185">Reference proteome</keyword>
<keyword evidence="8" id="KW-0472">Membrane</keyword>
<comment type="PTM">
    <text evidence="9">Cleaved by prepilin peptidase.</text>
</comment>
<proteinExistence type="inferred from homology"/>
<dbReference type="InterPro" id="IPR010052">
    <property type="entry name" value="T2SS_protein-GspI"/>
</dbReference>
<keyword evidence="7" id="KW-1133">Transmembrane helix</keyword>
<dbReference type="Pfam" id="PF02501">
    <property type="entry name" value="T2SSI"/>
    <property type="match status" value="1"/>
</dbReference>
<comment type="caution">
    <text evidence="12">The sequence shown here is derived from an EMBL/GenBank/DDBJ whole genome shotgun (WGS) entry which is preliminary data.</text>
</comment>
<dbReference type="GO" id="GO:0015627">
    <property type="term" value="C:type II protein secretion system complex"/>
    <property type="evidence" value="ECO:0007669"/>
    <property type="project" value="UniProtKB-UniRule"/>
</dbReference>
<comment type="similarity">
    <text evidence="2 9">Belongs to the GSP I family.</text>
</comment>
<feature type="domain" description="Type II secretion system protein GspI C-terminal" evidence="11">
    <location>
        <begin position="40"/>
        <end position="114"/>
    </location>
</feature>
<evidence type="ECO:0000256" key="8">
    <source>
        <dbReference type="ARBA" id="ARBA00023136"/>
    </source>
</evidence>
<organism evidence="12 13">
    <name type="scientific">Candidatus Contendobacter odensis Run_B_J11</name>
    <dbReference type="NCBI Taxonomy" id="1400861"/>
    <lineage>
        <taxon>Bacteria</taxon>
        <taxon>Pseudomonadati</taxon>
        <taxon>Pseudomonadota</taxon>
        <taxon>Gammaproteobacteria</taxon>
        <taxon>Candidatus Competibacteraceae</taxon>
        <taxon>Candidatus Contendibacter</taxon>
    </lineage>
</organism>
<evidence type="ECO:0000259" key="11">
    <source>
        <dbReference type="Pfam" id="PF02501"/>
    </source>
</evidence>
<gene>
    <name evidence="12" type="ORF">BN874_770114</name>
</gene>
<evidence type="ECO:0000256" key="5">
    <source>
        <dbReference type="ARBA" id="ARBA00022519"/>
    </source>
</evidence>
<dbReference type="PANTHER" id="PTHR38779">
    <property type="entry name" value="TYPE II SECRETION SYSTEM PROTEIN I-RELATED"/>
    <property type="match status" value="1"/>
</dbReference>
<evidence type="ECO:0000256" key="10">
    <source>
        <dbReference type="SAM" id="MobiDB-lite"/>
    </source>
</evidence>
<reference evidence="12 13" key="1">
    <citation type="journal article" date="2014" name="ISME J.">
        <title>Candidatus Competibacter-lineage genomes retrieved from metagenomes reveal functional metabolic diversity.</title>
        <authorList>
            <person name="McIlroy S.J."/>
            <person name="Albertsen M."/>
            <person name="Andresen E.K."/>
            <person name="Saunders A.M."/>
            <person name="Kristiansen R."/>
            <person name="Stokholm-Bjerregaard M."/>
            <person name="Nielsen K.L."/>
            <person name="Nielsen P.H."/>
        </authorList>
    </citation>
    <scope>NUCLEOTIDE SEQUENCE [LARGE SCALE GENOMIC DNA]</scope>
    <source>
        <strain evidence="12 13">Run_B_J11</strain>
    </source>
</reference>
<evidence type="ECO:0000256" key="7">
    <source>
        <dbReference type="ARBA" id="ARBA00022989"/>
    </source>
</evidence>
<dbReference type="Proteomes" id="UP000019184">
    <property type="component" value="Unassembled WGS sequence"/>
</dbReference>
<dbReference type="InterPro" id="IPR045584">
    <property type="entry name" value="Pilin-like"/>
</dbReference>
<dbReference type="GO" id="GO:0015628">
    <property type="term" value="P:protein secretion by the type II secretion system"/>
    <property type="evidence" value="ECO:0007669"/>
    <property type="project" value="UniProtKB-UniRule"/>
</dbReference>
<dbReference type="Gene3D" id="3.30.1300.30">
    <property type="entry name" value="GSPII I/J protein-like"/>
    <property type="match status" value="1"/>
</dbReference>
<keyword evidence="4 9" id="KW-0488">Methylation</keyword>
<comment type="subunit">
    <text evidence="9">Type II secretion is composed of four main components: the outer membrane complex, the inner membrane complex, the cytoplasmic secretion ATPase and the periplasm-spanning pseudopilus.</text>
</comment>
<dbReference type="NCBIfam" id="TIGR01707">
    <property type="entry name" value="gspI"/>
    <property type="match status" value="1"/>
</dbReference>
<dbReference type="PANTHER" id="PTHR38779:SF2">
    <property type="entry name" value="TYPE II SECRETION SYSTEM PROTEIN I-RELATED"/>
    <property type="match status" value="1"/>
</dbReference>
<comment type="function">
    <text evidence="9">Component of the type II secretion system required for the energy-dependent secretion of extracellular factors such as proteases and toxins from the periplasm.</text>
</comment>
<dbReference type="RefSeq" id="WP_051498094.1">
    <property type="nucleotide sequence ID" value="NZ_CBTK010000295.1"/>
</dbReference>
<dbReference type="AlphaFoldDB" id="A0A7U7GFR0"/>
<accession>A0A7U7GFR0</accession>
<dbReference type="OrthoDB" id="6121517at2"/>
<evidence type="ECO:0000256" key="4">
    <source>
        <dbReference type="ARBA" id="ARBA00022481"/>
    </source>
</evidence>
<evidence type="ECO:0000313" key="12">
    <source>
        <dbReference type="EMBL" id="CDH47264.1"/>
    </source>
</evidence>
<evidence type="ECO:0000256" key="1">
    <source>
        <dbReference type="ARBA" id="ARBA00004377"/>
    </source>
</evidence>
<evidence type="ECO:0000313" key="13">
    <source>
        <dbReference type="Proteomes" id="UP000019184"/>
    </source>
</evidence>
<keyword evidence="5 9" id="KW-0997">Cell inner membrane</keyword>
<dbReference type="SUPFAM" id="SSF54523">
    <property type="entry name" value="Pili subunits"/>
    <property type="match status" value="1"/>
</dbReference>
<dbReference type="InterPro" id="IPR003413">
    <property type="entry name" value="T2SS_GspI_C"/>
</dbReference>
<protein>
    <recommendedName>
        <fullName evidence="9">Type II secretion system protein I</fullName>
        <shortName evidence="9">T2SS minor pseudopilin I</shortName>
    </recommendedName>
</protein>
<feature type="compositionally biased region" description="Polar residues" evidence="10">
    <location>
        <begin position="128"/>
        <end position="138"/>
    </location>
</feature>
<name>A0A7U7GFR0_9GAMM</name>
<feature type="region of interest" description="Disordered" evidence="10">
    <location>
        <begin position="113"/>
        <end position="153"/>
    </location>
</feature>
<dbReference type="GO" id="GO:0005886">
    <property type="term" value="C:plasma membrane"/>
    <property type="evidence" value="ECO:0007669"/>
    <property type="project" value="UniProtKB-SubCell"/>
</dbReference>
<dbReference type="InterPro" id="IPR012902">
    <property type="entry name" value="N_methyl_site"/>
</dbReference>
<keyword evidence="6" id="KW-0812">Transmembrane</keyword>
<dbReference type="Pfam" id="PF07963">
    <property type="entry name" value="N_methyl"/>
    <property type="match status" value="1"/>
</dbReference>
<dbReference type="EMBL" id="CBTK010000295">
    <property type="protein sequence ID" value="CDH47264.1"/>
    <property type="molecule type" value="Genomic_DNA"/>
</dbReference>
<comment type="subcellular location">
    <subcellularLocation>
        <location evidence="1 9">Cell inner membrane</location>
        <topology evidence="1 9">Single-pass membrane protein</topology>
    </subcellularLocation>
</comment>
<sequence>MRSQTGFTLLEVLVALAVLAIAMGAIIGAATQSINTVATLRDQTFASWVALNQINGLLLESKPWPAEGSRTGNAELANRTWRWEARFSKTDDPDLRRLDLTVRASENGAELSKLVAFKGKPPEKAPTDPTTPAGQSPASKDKSPFPKSRQPSP</sequence>
<evidence type="ECO:0000256" key="9">
    <source>
        <dbReference type="RuleBase" id="RU368030"/>
    </source>
</evidence>
<evidence type="ECO:0000256" key="2">
    <source>
        <dbReference type="ARBA" id="ARBA00008358"/>
    </source>
</evidence>